<evidence type="ECO:0000313" key="9">
    <source>
        <dbReference type="Proteomes" id="UP001501444"/>
    </source>
</evidence>
<dbReference type="InterPro" id="IPR036259">
    <property type="entry name" value="MFS_trans_sf"/>
</dbReference>
<accession>A0ABN3FZK4</accession>
<feature type="transmembrane region" description="Helical" evidence="7">
    <location>
        <begin position="33"/>
        <end position="57"/>
    </location>
</feature>
<evidence type="ECO:0000256" key="3">
    <source>
        <dbReference type="ARBA" id="ARBA00022475"/>
    </source>
</evidence>
<gene>
    <name evidence="8" type="ORF">GCM10010170_024280</name>
</gene>
<sequence length="183" mass="18370">MLLLFTGLLSFLEGGVSGTLVLFSLRALHSSELGYGVLLTCGAAGSLAGGLCSPWLAQVLGVRAALFLAVLVGGLAYPAVSITTSVALACLLFAVNDMTVPLWNVVASMARQVLVPDAYLGRASAAFRTLAYGLLPLGAVAGGGLATAAGVAAPLRCAGLMIAASSVLCLLLPARETNRLPVG</sequence>
<dbReference type="InterPro" id="IPR010290">
    <property type="entry name" value="TM_effector"/>
</dbReference>
<keyword evidence="6 7" id="KW-0472">Membrane</keyword>
<dbReference type="SUPFAM" id="SSF103473">
    <property type="entry name" value="MFS general substrate transporter"/>
    <property type="match status" value="1"/>
</dbReference>
<dbReference type="EMBL" id="BAAARV010000021">
    <property type="protein sequence ID" value="GAA2341074.1"/>
    <property type="molecule type" value="Genomic_DNA"/>
</dbReference>
<feature type="transmembrane region" description="Helical" evidence="7">
    <location>
        <begin position="132"/>
        <end position="152"/>
    </location>
</feature>
<keyword evidence="4 7" id="KW-0812">Transmembrane</keyword>
<feature type="transmembrane region" description="Helical" evidence="7">
    <location>
        <begin position="64"/>
        <end position="95"/>
    </location>
</feature>
<dbReference type="PANTHER" id="PTHR23513">
    <property type="entry name" value="INTEGRAL MEMBRANE EFFLUX PROTEIN-RELATED"/>
    <property type="match status" value="1"/>
</dbReference>
<dbReference type="Gene3D" id="1.20.1250.20">
    <property type="entry name" value="MFS general substrate transporter like domains"/>
    <property type="match status" value="1"/>
</dbReference>
<name>A0ABN3FZK4_9ACTN</name>
<comment type="caution">
    <text evidence="8">The sequence shown here is derived from an EMBL/GenBank/DDBJ whole genome shotgun (WGS) entry which is preliminary data.</text>
</comment>
<evidence type="ECO:0000256" key="5">
    <source>
        <dbReference type="ARBA" id="ARBA00022989"/>
    </source>
</evidence>
<keyword evidence="9" id="KW-1185">Reference proteome</keyword>
<dbReference type="Proteomes" id="UP001501444">
    <property type="component" value="Unassembled WGS sequence"/>
</dbReference>
<reference evidence="8 9" key="1">
    <citation type="journal article" date="2019" name="Int. J. Syst. Evol. Microbiol.">
        <title>The Global Catalogue of Microorganisms (GCM) 10K type strain sequencing project: providing services to taxonomists for standard genome sequencing and annotation.</title>
        <authorList>
            <consortium name="The Broad Institute Genomics Platform"/>
            <consortium name="The Broad Institute Genome Sequencing Center for Infectious Disease"/>
            <person name="Wu L."/>
            <person name="Ma J."/>
        </authorList>
    </citation>
    <scope>NUCLEOTIDE SEQUENCE [LARGE SCALE GENOMIC DNA]</scope>
    <source>
        <strain evidence="8 9">JCM 3272</strain>
    </source>
</reference>
<keyword evidence="2" id="KW-0813">Transport</keyword>
<dbReference type="Pfam" id="PF05977">
    <property type="entry name" value="MFS_3"/>
    <property type="match status" value="1"/>
</dbReference>
<keyword evidence="5 7" id="KW-1133">Transmembrane helix</keyword>
<dbReference type="PANTHER" id="PTHR23513:SF6">
    <property type="entry name" value="MAJOR FACILITATOR SUPERFAMILY ASSOCIATED DOMAIN-CONTAINING PROTEIN"/>
    <property type="match status" value="1"/>
</dbReference>
<evidence type="ECO:0000256" key="4">
    <source>
        <dbReference type="ARBA" id="ARBA00022692"/>
    </source>
</evidence>
<evidence type="ECO:0000313" key="8">
    <source>
        <dbReference type="EMBL" id="GAA2341074.1"/>
    </source>
</evidence>
<protein>
    <recommendedName>
        <fullName evidence="10">MFS transporter</fullName>
    </recommendedName>
</protein>
<evidence type="ECO:0000256" key="7">
    <source>
        <dbReference type="SAM" id="Phobius"/>
    </source>
</evidence>
<organism evidence="8 9">
    <name type="scientific">Dactylosporangium salmoneum</name>
    <dbReference type="NCBI Taxonomy" id="53361"/>
    <lineage>
        <taxon>Bacteria</taxon>
        <taxon>Bacillati</taxon>
        <taxon>Actinomycetota</taxon>
        <taxon>Actinomycetes</taxon>
        <taxon>Micromonosporales</taxon>
        <taxon>Micromonosporaceae</taxon>
        <taxon>Dactylosporangium</taxon>
    </lineage>
</organism>
<evidence type="ECO:0008006" key="10">
    <source>
        <dbReference type="Google" id="ProtNLM"/>
    </source>
</evidence>
<evidence type="ECO:0000256" key="2">
    <source>
        <dbReference type="ARBA" id="ARBA00022448"/>
    </source>
</evidence>
<evidence type="ECO:0000256" key="1">
    <source>
        <dbReference type="ARBA" id="ARBA00004651"/>
    </source>
</evidence>
<comment type="subcellular location">
    <subcellularLocation>
        <location evidence="1">Cell membrane</location>
        <topology evidence="1">Multi-pass membrane protein</topology>
    </subcellularLocation>
</comment>
<evidence type="ECO:0000256" key="6">
    <source>
        <dbReference type="ARBA" id="ARBA00023136"/>
    </source>
</evidence>
<keyword evidence="3" id="KW-1003">Cell membrane</keyword>
<proteinExistence type="predicted"/>